<dbReference type="AlphaFoldDB" id="A0A4Q5LKF4"/>
<evidence type="ECO:0000256" key="1">
    <source>
        <dbReference type="SAM" id="MobiDB-lite"/>
    </source>
</evidence>
<feature type="compositionally biased region" description="Basic and acidic residues" evidence="1">
    <location>
        <begin position="49"/>
        <end position="59"/>
    </location>
</feature>
<dbReference type="RefSeq" id="WP_129876808.1">
    <property type="nucleotide sequence ID" value="NZ_SEWG01000004.1"/>
</dbReference>
<reference evidence="2 3" key="1">
    <citation type="submission" date="2019-02" db="EMBL/GenBank/DDBJ databases">
        <title>Bacterial novel species Mucilaginibacter sp. 17JY9-4 isolated from soil.</title>
        <authorList>
            <person name="Jung H.-Y."/>
        </authorList>
    </citation>
    <scope>NUCLEOTIDE SEQUENCE [LARGE SCALE GENOMIC DNA]</scope>
    <source>
        <strain evidence="2 3">17JY9-4</strain>
    </source>
</reference>
<protein>
    <submittedName>
        <fullName evidence="2">Uncharacterized protein</fullName>
    </submittedName>
</protein>
<gene>
    <name evidence="2" type="ORF">EWM62_11460</name>
</gene>
<sequence length="105" mass="11727">MRFTWLKYLCVCLCVFALLESTGISALYLIAKHHISQTDIPAANDEEGTAERSETKESNPKDFWAVNPVILPPVYVSFESVIYPPEKQAAHLAWMPPVPTPPPNS</sequence>
<dbReference type="EMBL" id="SEWG01000004">
    <property type="protein sequence ID" value="RYU90151.1"/>
    <property type="molecule type" value="Genomic_DNA"/>
</dbReference>
<accession>A0A4Q5LKF4</accession>
<feature type="region of interest" description="Disordered" evidence="1">
    <location>
        <begin position="40"/>
        <end position="59"/>
    </location>
</feature>
<dbReference type="Proteomes" id="UP000293331">
    <property type="component" value="Unassembled WGS sequence"/>
</dbReference>
<name>A0A4Q5LKF4_9SPHI</name>
<evidence type="ECO:0000313" key="2">
    <source>
        <dbReference type="EMBL" id="RYU90151.1"/>
    </source>
</evidence>
<organism evidence="2 3">
    <name type="scientific">Mucilaginibacter terrigena</name>
    <dbReference type="NCBI Taxonomy" id="2492395"/>
    <lineage>
        <taxon>Bacteria</taxon>
        <taxon>Pseudomonadati</taxon>
        <taxon>Bacteroidota</taxon>
        <taxon>Sphingobacteriia</taxon>
        <taxon>Sphingobacteriales</taxon>
        <taxon>Sphingobacteriaceae</taxon>
        <taxon>Mucilaginibacter</taxon>
    </lineage>
</organism>
<keyword evidence="3" id="KW-1185">Reference proteome</keyword>
<proteinExistence type="predicted"/>
<dbReference type="OrthoDB" id="799354at2"/>
<evidence type="ECO:0000313" key="3">
    <source>
        <dbReference type="Proteomes" id="UP000293331"/>
    </source>
</evidence>
<comment type="caution">
    <text evidence="2">The sequence shown here is derived from an EMBL/GenBank/DDBJ whole genome shotgun (WGS) entry which is preliminary data.</text>
</comment>